<evidence type="ECO:0000313" key="2">
    <source>
        <dbReference type="EMBL" id="CAG9101139.1"/>
    </source>
</evidence>
<dbReference type="Proteomes" id="UP000659654">
    <property type="component" value="Unassembled WGS sequence"/>
</dbReference>
<dbReference type="SMR" id="A0A1I7SVA3"/>
<dbReference type="EMBL" id="CAJFDI010000002">
    <property type="protein sequence ID" value="CAD5217494.1"/>
    <property type="molecule type" value="Genomic_DNA"/>
</dbReference>
<proteinExistence type="predicted"/>
<dbReference type="OrthoDB" id="5788811at2759"/>
<dbReference type="EMBL" id="CAJFCV020000002">
    <property type="protein sequence ID" value="CAG9101139.1"/>
    <property type="molecule type" value="Genomic_DNA"/>
</dbReference>
<sequence length="136" mass="15714">MCSLCHSVISHFQESKMKDGKAFKEQLFMSCTLLRSPEEIDKCREDIDDEKLKQLDTKTVEEMCVEQKMCKKNEKPREFRTTLEVKTQTPISSNIETAFYTSKHGDSNGFKQFNSADSKAPLFFTVILTALAIFRR</sequence>
<dbReference type="WBParaSite" id="BXY_1697800.1">
    <property type="protein sequence ID" value="BXY_1697800.1"/>
    <property type="gene ID" value="BXY_1697800"/>
</dbReference>
<keyword evidence="4" id="KW-1185">Reference proteome</keyword>
<evidence type="ECO:0000313" key="1">
    <source>
        <dbReference type="EMBL" id="CAD5217494.1"/>
    </source>
</evidence>
<reference evidence="2" key="2">
    <citation type="submission" date="2020-08" db="EMBL/GenBank/DDBJ databases">
        <authorList>
            <person name="Kikuchi T."/>
        </authorList>
    </citation>
    <scope>NUCLEOTIDE SEQUENCE</scope>
    <source>
        <strain evidence="1">Ka4C1</strain>
    </source>
</reference>
<evidence type="ECO:0000313" key="5">
    <source>
        <dbReference type="WBParaSite" id="BXY_1697800.1"/>
    </source>
</evidence>
<dbReference type="Proteomes" id="UP000582659">
    <property type="component" value="Unassembled WGS sequence"/>
</dbReference>
<dbReference type="AlphaFoldDB" id="A0A1I7SVA3"/>
<accession>A0A1I7SVA3</accession>
<name>A0A1I7SVA3_BURXY</name>
<evidence type="ECO:0000313" key="3">
    <source>
        <dbReference type="Proteomes" id="UP000095284"/>
    </source>
</evidence>
<dbReference type="Proteomes" id="UP000095284">
    <property type="component" value="Unplaced"/>
</dbReference>
<organism evidence="3 5">
    <name type="scientific">Bursaphelenchus xylophilus</name>
    <name type="common">Pinewood nematode worm</name>
    <name type="synonym">Aphelenchoides xylophilus</name>
    <dbReference type="NCBI Taxonomy" id="6326"/>
    <lineage>
        <taxon>Eukaryota</taxon>
        <taxon>Metazoa</taxon>
        <taxon>Ecdysozoa</taxon>
        <taxon>Nematoda</taxon>
        <taxon>Chromadorea</taxon>
        <taxon>Rhabditida</taxon>
        <taxon>Tylenchina</taxon>
        <taxon>Tylenchomorpha</taxon>
        <taxon>Aphelenchoidea</taxon>
        <taxon>Aphelenchoididae</taxon>
        <taxon>Bursaphelenchus</taxon>
    </lineage>
</organism>
<reference evidence="5" key="1">
    <citation type="submission" date="2016-11" db="UniProtKB">
        <authorList>
            <consortium name="WormBaseParasite"/>
        </authorList>
    </citation>
    <scope>IDENTIFICATION</scope>
</reference>
<protein>
    <submittedName>
        <fullName evidence="1">(pine wood nematode) hypothetical protein</fullName>
    </submittedName>
</protein>
<evidence type="ECO:0000313" key="4">
    <source>
        <dbReference type="Proteomes" id="UP000659654"/>
    </source>
</evidence>
<gene>
    <name evidence="1" type="ORF">BXYJ_LOCUS5063</name>
</gene>